<keyword evidence="3" id="KW-1185">Reference proteome</keyword>
<organism evidence="2 3">
    <name type="scientific">Rhodocollybia butyracea</name>
    <dbReference type="NCBI Taxonomy" id="206335"/>
    <lineage>
        <taxon>Eukaryota</taxon>
        <taxon>Fungi</taxon>
        <taxon>Dikarya</taxon>
        <taxon>Basidiomycota</taxon>
        <taxon>Agaricomycotina</taxon>
        <taxon>Agaricomycetes</taxon>
        <taxon>Agaricomycetidae</taxon>
        <taxon>Agaricales</taxon>
        <taxon>Marasmiineae</taxon>
        <taxon>Omphalotaceae</taxon>
        <taxon>Rhodocollybia</taxon>
    </lineage>
</organism>
<protein>
    <recommendedName>
        <fullName evidence="4">Hydrophobin</fullName>
    </recommendedName>
</protein>
<dbReference type="Proteomes" id="UP000772434">
    <property type="component" value="Unassembled WGS sequence"/>
</dbReference>
<evidence type="ECO:0000256" key="1">
    <source>
        <dbReference type="SAM" id="SignalP"/>
    </source>
</evidence>
<reference evidence="2" key="1">
    <citation type="submission" date="2020-11" db="EMBL/GenBank/DDBJ databases">
        <authorList>
            <consortium name="DOE Joint Genome Institute"/>
            <person name="Ahrendt S."/>
            <person name="Riley R."/>
            <person name="Andreopoulos W."/>
            <person name="Labutti K."/>
            <person name="Pangilinan J."/>
            <person name="Ruiz-Duenas F.J."/>
            <person name="Barrasa J.M."/>
            <person name="Sanchez-Garcia M."/>
            <person name="Camarero S."/>
            <person name="Miyauchi S."/>
            <person name="Serrano A."/>
            <person name="Linde D."/>
            <person name="Babiker R."/>
            <person name="Drula E."/>
            <person name="Ayuso-Fernandez I."/>
            <person name="Pacheco R."/>
            <person name="Padilla G."/>
            <person name="Ferreira P."/>
            <person name="Barriuso J."/>
            <person name="Kellner H."/>
            <person name="Castanera R."/>
            <person name="Alfaro M."/>
            <person name="Ramirez L."/>
            <person name="Pisabarro A.G."/>
            <person name="Kuo A."/>
            <person name="Tritt A."/>
            <person name="Lipzen A."/>
            <person name="He G."/>
            <person name="Yan M."/>
            <person name="Ng V."/>
            <person name="Cullen D."/>
            <person name="Martin F."/>
            <person name="Rosso M.-N."/>
            <person name="Henrissat B."/>
            <person name="Hibbett D."/>
            <person name="Martinez A.T."/>
            <person name="Grigoriev I.V."/>
        </authorList>
    </citation>
    <scope>NUCLEOTIDE SEQUENCE</scope>
    <source>
        <strain evidence="2">AH 40177</strain>
    </source>
</reference>
<proteinExistence type="predicted"/>
<feature type="signal peptide" evidence="1">
    <location>
        <begin position="1"/>
        <end position="19"/>
    </location>
</feature>
<evidence type="ECO:0008006" key="4">
    <source>
        <dbReference type="Google" id="ProtNLM"/>
    </source>
</evidence>
<feature type="chain" id="PRO_5040457593" description="Hydrophobin" evidence="1">
    <location>
        <begin position="20"/>
        <end position="110"/>
    </location>
</feature>
<keyword evidence="1" id="KW-0732">Signal</keyword>
<gene>
    <name evidence="2" type="ORF">BDP27DRAFT_1407578</name>
</gene>
<dbReference type="EMBL" id="JADNRY010000295">
    <property type="protein sequence ID" value="KAF9059532.1"/>
    <property type="molecule type" value="Genomic_DNA"/>
</dbReference>
<accession>A0A9P5PB34</accession>
<dbReference type="AlphaFoldDB" id="A0A9P5PB34"/>
<sequence length="110" mass="11114">MRFTLAAFVTAALVTLTVAVPQLPPLPIPVPPLPLPLPIPRSEPGLYTCTGGVAPVCCTNSIVLPGGGIAGEGCAVYKPFGVCASPSQIFCCENLAFGFGGPCVAATLEE</sequence>
<evidence type="ECO:0000313" key="2">
    <source>
        <dbReference type="EMBL" id="KAF9059532.1"/>
    </source>
</evidence>
<evidence type="ECO:0000313" key="3">
    <source>
        <dbReference type="Proteomes" id="UP000772434"/>
    </source>
</evidence>
<name>A0A9P5PB34_9AGAR</name>
<comment type="caution">
    <text evidence="2">The sequence shown here is derived from an EMBL/GenBank/DDBJ whole genome shotgun (WGS) entry which is preliminary data.</text>
</comment>